<protein>
    <submittedName>
        <fullName evidence="2">GCN5-related N-acetyltransferase</fullName>
    </submittedName>
</protein>
<evidence type="ECO:0000313" key="2">
    <source>
        <dbReference type="EMBL" id="ABI57666.1"/>
    </source>
</evidence>
<dbReference type="Pfam" id="PF13302">
    <property type="entry name" value="Acetyltransf_3"/>
    <property type="match status" value="1"/>
</dbReference>
<keyword evidence="2" id="KW-0808">Transferase</keyword>
<organism evidence="2 3">
    <name type="scientific">Alkalilimnicola ehrlichii (strain ATCC BAA-1101 / DSM 17681 / MLHE-1)</name>
    <dbReference type="NCBI Taxonomy" id="187272"/>
    <lineage>
        <taxon>Bacteria</taxon>
        <taxon>Pseudomonadati</taxon>
        <taxon>Pseudomonadota</taxon>
        <taxon>Gammaproteobacteria</taxon>
        <taxon>Chromatiales</taxon>
        <taxon>Ectothiorhodospiraceae</taxon>
        <taxon>Alkalilimnicola</taxon>
    </lineage>
</organism>
<dbReference type="Gene3D" id="3.40.630.30">
    <property type="match status" value="1"/>
</dbReference>
<reference evidence="3" key="1">
    <citation type="submission" date="2006-08" db="EMBL/GenBank/DDBJ databases">
        <title>Complete sequence of Alkalilimnicola ehrilichei MLHE-1.</title>
        <authorList>
            <person name="Copeland A."/>
            <person name="Lucas S."/>
            <person name="Lapidus A."/>
            <person name="Barry K."/>
            <person name="Detter J.C."/>
            <person name="Glavina del Rio T."/>
            <person name="Hammon N."/>
            <person name="Israni S."/>
            <person name="Dalin E."/>
            <person name="Tice H."/>
            <person name="Pitluck S."/>
            <person name="Sims D."/>
            <person name="Brettin T."/>
            <person name="Bruce D."/>
            <person name="Han C."/>
            <person name="Tapia R."/>
            <person name="Gilna P."/>
            <person name="Schmutz J."/>
            <person name="Larimer F."/>
            <person name="Land M."/>
            <person name="Hauser L."/>
            <person name="Kyrpides N."/>
            <person name="Mikhailova N."/>
            <person name="Oremland R.S."/>
            <person name="Hoeft S.E."/>
            <person name="Switzer-Blum J."/>
            <person name="Kulp T."/>
            <person name="King G."/>
            <person name="Tabita R."/>
            <person name="Witte B."/>
            <person name="Santini J.M."/>
            <person name="Basu P."/>
            <person name="Hollibaugh J.T."/>
            <person name="Xie G."/>
            <person name="Stolz J.F."/>
            <person name="Richardson P."/>
        </authorList>
    </citation>
    <scope>NUCLEOTIDE SEQUENCE [LARGE SCALE GENOMIC DNA]</scope>
    <source>
        <strain evidence="3">ATCC BAA-1101 / DSM 17681 / MLHE-1</strain>
    </source>
</reference>
<dbReference type="KEGG" id="aeh:Mlg_2326"/>
<dbReference type="EMBL" id="CP000453">
    <property type="protein sequence ID" value="ABI57666.1"/>
    <property type="molecule type" value="Genomic_DNA"/>
</dbReference>
<accession>Q0A671</accession>
<dbReference type="InterPro" id="IPR016181">
    <property type="entry name" value="Acyl_CoA_acyltransferase"/>
</dbReference>
<dbReference type="PANTHER" id="PTHR43415:SF3">
    <property type="entry name" value="GNAT-FAMILY ACETYLTRANSFERASE"/>
    <property type="match status" value="1"/>
</dbReference>
<dbReference type="InterPro" id="IPR000182">
    <property type="entry name" value="GNAT_dom"/>
</dbReference>
<name>Q0A671_ALKEH</name>
<sequence>MYTRHEIGAEEHLAWFERVRHDESRHAMIFEIDHQPIGFVQFSVVDVKAGRADWGFYLAPDAPRGSGYQLGESALTHAFGQLLLHKVCGEALAFNERSIRFHERLGFTKEASLRDHHFDGETYHDVVGFGLLSAEWNERKEAKCP</sequence>
<keyword evidence="3" id="KW-1185">Reference proteome</keyword>
<feature type="domain" description="N-acetyltransferase" evidence="1">
    <location>
        <begin position="1"/>
        <end position="130"/>
    </location>
</feature>
<evidence type="ECO:0000259" key="1">
    <source>
        <dbReference type="PROSITE" id="PS51186"/>
    </source>
</evidence>
<dbReference type="PROSITE" id="PS51186">
    <property type="entry name" value="GNAT"/>
    <property type="match status" value="1"/>
</dbReference>
<dbReference type="Proteomes" id="UP000001962">
    <property type="component" value="Chromosome"/>
</dbReference>
<dbReference type="NCBIfam" id="TIGR03585">
    <property type="entry name" value="PseH"/>
    <property type="match status" value="1"/>
</dbReference>
<dbReference type="AlphaFoldDB" id="Q0A671"/>
<proteinExistence type="predicted"/>
<evidence type="ECO:0000313" key="3">
    <source>
        <dbReference type="Proteomes" id="UP000001962"/>
    </source>
</evidence>
<gene>
    <name evidence="2" type="ordered locus">Mlg_2326</name>
</gene>
<dbReference type="GO" id="GO:0016747">
    <property type="term" value="F:acyltransferase activity, transferring groups other than amino-acyl groups"/>
    <property type="evidence" value="ECO:0007669"/>
    <property type="project" value="InterPro"/>
</dbReference>
<dbReference type="HOGENOM" id="CLU_013985_3_2_6"/>
<dbReference type="eggNOG" id="COG1670">
    <property type="taxonomic scope" value="Bacteria"/>
</dbReference>
<dbReference type="InterPro" id="IPR020036">
    <property type="entry name" value="PseH"/>
</dbReference>
<dbReference type="PANTHER" id="PTHR43415">
    <property type="entry name" value="SPERMIDINE N(1)-ACETYLTRANSFERASE"/>
    <property type="match status" value="1"/>
</dbReference>
<dbReference type="SUPFAM" id="SSF55729">
    <property type="entry name" value="Acyl-CoA N-acyltransferases (Nat)"/>
    <property type="match status" value="1"/>
</dbReference>